<dbReference type="RefSeq" id="WP_264555598.1">
    <property type="nucleotide sequence ID" value="NZ_CP109979.1"/>
</dbReference>
<dbReference type="AlphaFoldDB" id="A0ABD5YQ30"/>
<name>A0ABD5YQ30_9EURY</name>
<proteinExistence type="predicted"/>
<dbReference type="Pfam" id="PF19104">
    <property type="entry name" value="DUF5791"/>
    <property type="match status" value="1"/>
</dbReference>
<dbReference type="InterPro" id="IPR043809">
    <property type="entry name" value="DUF5791"/>
</dbReference>
<sequence length="145" mass="15878">MIHTIVDDPGSMTPTALQQRYETELREIVEEVGAETVTERTDLDQKQTEAILSESSTLADELSLMDAAAVFALRDGAPDAETVEAEARDVLLLGMTSAVLDVDTLEGEVDGQIEARAIQQKIEGRSPMTLGEFVLLQQTIEERML</sequence>
<evidence type="ECO:0000313" key="1">
    <source>
        <dbReference type="EMBL" id="MFC7191519.1"/>
    </source>
</evidence>
<accession>A0ABD5YQ30</accession>
<gene>
    <name evidence="1" type="ORF">ACFQL7_18065</name>
</gene>
<organism evidence="1 2">
    <name type="scientific">Halocatena marina</name>
    <dbReference type="NCBI Taxonomy" id="2934937"/>
    <lineage>
        <taxon>Archaea</taxon>
        <taxon>Methanobacteriati</taxon>
        <taxon>Methanobacteriota</taxon>
        <taxon>Stenosarchaea group</taxon>
        <taxon>Halobacteria</taxon>
        <taxon>Halobacteriales</taxon>
        <taxon>Natronomonadaceae</taxon>
        <taxon>Halocatena</taxon>
    </lineage>
</organism>
<comment type="caution">
    <text evidence="1">The sequence shown here is derived from an EMBL/GenBank/DDBJ whole genome shotgun (WGS) entry which is preliminary data.</text>
</comment>
<protein>
    <submittedName>
        <fullName evidence="1">DUF5791 family protein</fullName>
    </submittedName>
</protein>
<keyword evidence="2" id="KW-1185">Reference proteome</keyword>
<evidence type="ECO:0000313" key="2">
    <source>
        <dbReference type="Proteomes" id="UP001596417"/>
    </source>
</evidence>
<reference evidence="1 2" key="1">
    <citation type="journal article" date="2019" name="Int. J. Syst. Evol. Microbiol.">
        <title>The Global Catalogue of Microorganisms (GCM) 10K type strain sequencing project: providing services to taxonomists for standard genome sequencing and annotation.</title>
        <authorList>
            <consortium name="The Broad Institute Genomics Platform"/>
            <consortium name="The Broad Institute Genome Sequencing Center for Infectious Disease"/>
            <person name="Wu L."/>
            <person name="Ma J."/>
        </authorList>
    </citation>
    <scope>NUCLEOTIDE SEQUENCE [LARGE SCALE GENOMIC DNA]</scope>
    <source>
        <strain evidence="1 2">RDMS1</strain>
    </source>
</reference>
<dbReference type="GeneID" id="76201254"/>
<dbReference type="Proteomes" id="UP001596417">
    <property type="component" value="Unassembled WGS sequence"/>
</dbReference>
<dbReference type="EMBL" id="JBHTAX010000001">
    <property type="protein sequence ID" value="MFC7191519.1"/>
    <property type="molecule type" value="Genomic_DNA"/>
</dbReference>